<dbReference type="OrthoDB" id="6431331at2759"/>
<protein>
    <recommendedName>
        <fullName evidence="4">AB hydrolase-1 domain-containing protein</fullName>
    </recommendedName>
</protein>
<keyword evidence="3" id="KW-1185">Reference proteome</keyword>
<dbReference type="EMBL" id="GL883177">
    <property type="protein sequence ID" value="EGF98379.1"/>
    <property type="molecule type" value="Genomic_DNA"/>
</dbReference>
<keyword evidence="1" id="KW-0472">Membrane</keyword>
<dbReference type="Gene3D" id="3.40.50.1820">
    <property type="entry name" value="alpha/beta hydrolase"/>
    <property type="match status" value="1"/>
</dbReference>
<feature type="transmembrane region" description="Helical" evidence="1">
    <location>
        <begin position="55"/>
        <end position="72"/>
    </location>
</feature>
<proteinExistence type="predicted"/>
<dbReference type="STRING" id="747676.F4SAF5"/>
<keyword evidence="1" id="KW-0812">Transmembrane</keyword>
<keyword evidence="1" id="KW-1133">Transmembrane helix</keyword>
<dbReference type="VEuPathDB" id="FungiDB:MELLADRAFT_123536"/>
<dbReference type="SUPFAM" id="SSF53474">
    <property type="entry name" value="alpha/beta-Hydrolases"/>
    <property type="match status" value="1"/>
</dbReference>
<dbReference type="GeneID" id="18926387"/>
<dbReference type="PANTHER" id="PTHR37471:SF1">
    <property type="entry name" value="AB HYDROLASE-1 DOMAIN-CONTAINING PROTEIN"/>
    <property type="match status" value="1"/>
</dbReference>
<accession>F4SAF5</accession>
<dbReference type="PANTHER" id="PTHR37471">
    <property type="entry name" value="UNNAMED PRODUCT"/>
    <property type="match status" value="1"/>
</dbReference>
<dbReference type="HOGENOM" id="CLU_028357_0_0_1"/>
<evidence type="ECO:0000256" key="1">
    <source>
        <dbReference type="SAM" id="Phobius"/>
    </source>
</evidence>
<name>F4SAF5_MELLP</name>
<dbReference type="Proteomes" id="UP000001072">
    <property type="component" value="Unassembled WGS sequence"/>
</dbReference>
<sequence>MISVFRLPDWVYHLLTTSVWFIVPWSWFYCIYYLLFNKLFDTLPIIPFYLKPHPILFSYALLELSFSIYYFYQSELAQRRLQAFSHPPHLLNTCLERVSKSGLNRSTPDESLKAVDWALSKFQDFNLSFPSSLTPSSSSPSSSDQSSSSFSVHSIDNQNLPYKSDVLLEEPLSFEDPRAVDLRAHQVIWFGNCEWDEIWHDNMLEWLAWTVSGMHLHELDTTTEGQTILKALQPTLKVFENRAGSRFPLGYNPQLRNKVMRLTLDPIKVTAHPLALYAFTNITSWSVKQLMISRGFVEAQCVNRSNGLLYLIRKPPGWDELPVETRTLPFVFIHGLGIGLVQYTRFLNYLSNSTWARSRPIMILLQPSISLSFFDSRHLQSPSKPEMMLDMTEALRQQNFDQTGFELLGHSNGTMIAAWLINSMPNLIKRVCLIDPVCFCLWEGNVCHNFLYAEPRPGFERLLRYFVATELGIAKYLHRHFDWAANILWVDEIPNFQDPKKCKVFLAGKDVILNPMRIRRYLTESGMAENQYVNDTKGGLTVVWDDAHGQIMVEDGPAFKELINWLESD</sequence>
<evidence type="ECO:0008006" key="4">
    <source>
        <dbReference type="Google" id="ProtNLM"/>
    </source>
</evidence>
<dbReference type="AlphaFoldDB" id="F4SAF5"/>
<evidence type="ECO:0000313" key="2">
    <source>
        <dbReference type="EMBL" id="EGF98379.1"/>
    </source>
</evidence>
<dbReference type="InParanoid" id="F4SAF5"/>
<evidence type="ECO:0000313" key="3">
    <source>
        <dbReference type="Proteomes" id="UP000001072"/>
    </source>
</evidence>
<dbReference type="RefSeq" id="XP_007418362.1">
    <property type="nucleotide sequence ID" value="XM_007418300.1"/>
</dbReference>
<reference evidence="3" key="1">
    <citation type="journal article" date="2011" name="Proc. Natl. Acad. Sci. U.S.A.">
        <title>Obligate biotrophy features unraveled by the genomic analysis of rust fungi.</title>
        <authorList>
            <person name="Duplessis S."/>
            <person name="Cuomo C.A."/>
            <person name="Lin Y.-C."/>
            <person name="Aerts A."/>
            <person name="Tisserant E."/>
            <person name="Veneault-Fourrey C."/>
            <person name="Joly D.L."/>
            <person name="Hacquard S."/>
            <person name="Amselem J."/>
            <person name="Cantarel B.L."/>
            <person name="Chiu R."/>
            <person name="Coutinho P.M."/>
            <person name="Feau N."/>
            <person name="Field M."/>
            <person name="Frey P."/>
            <person name="Gelhaye E."/>
            <person name="Goldberg J."/>
            <person name="Grabherr M.G."/>
            <person name="Kodira C.D."/>
            <person name="Kohler A."/>
            <person name="Kuees U."/>
            <person name="Lindquist E.A."/>
            <person name="Lucas S.M."/>
            <person name="Mago R."/>
            <person name="Mauceli E."/>
            <person name="Morin E."/>
            <person name="Murat C."/>
            <person name="Pangilinan J.L."/>
            <person name="Park R."/>
            <person name="Pearson M."/>
            <person name="Quesneville H."/>
            <person name="Rouhier N."/>
            <person name="Sakthikumar S."/>
            <person name="Salamov A.A."/>
            <person name="Schmutz J."/>
            <person name="Selles B."/>
            <person name="Shapiro H."/>
            <person name="Tanguay P."/>
            <person name="Tuskan G.A."/>
            <person name="Henrissat B."/>
            <person name="Van de Peer Y."/>
            <person name="Rouze P."/>
            <person name="Ellis J.G."/>
            <person name="Dodds P.N."/>
            <person name="Schein J.E."/>
            <person name="Zhong S."/>
            <person name="Hamelin R.C."/>
            <person name="Grigoriev I.V."/>
            <person name="Szabo L.J."/>
            <person name="Martin F."/>
        </authorList>
    </citation>
    <scope>NUCLEOTIDE SEQUENCE [LARGE SCALE GENOMIC DNA]</scope>
    <source>
        <strain evidence="3">98AG31 / pathotype 3-4-7</strain>
    </source>
</reference>
<dbReference type="eggNOG" id="ENOG502RYSC">
    <property type="taxonomic scope" value="Eukaryota"/>
</dbReference>
<organism evidence="3">
    <name type="scientific">Melampsora larici-populina (strain 98AG31 / pathotype 3-4-7)</name>
    <name type="common">Poplar leaf rust fungus</name>
    <dbReference type="NCBI Taxonomy" id="747676"/>
    <lineage>
        <taxon>Eukaryota</taxon>
        <taxon>Fungi</taxon>
        <taxon>Dikarya</taxon>
        <taxon>Basidiomycota</taxon>
        <taxon>Pucciniomycotina</taxon>
        <taxon>Pucciniomycetes</taxon>
        <taxon>Pucciniales</taxon>
        <taxon>Melampsoraceae</taxon>
        <taxon>Melampsora</taxon>
    </lineage>
</organism>
<dbReference type="KEGG" id="mlr:MELLADRAFT_123536"/>
<dbReference type="InterPro" id="IPR029058">
    <property type="entry name" value="AB_hydrolase_fold"/>
</dbReference>
<feature type="transmembrane region" description="Helical" evidence="1">
    <location>
        <begin position="12"/>
        <end position="35"/>
    </location>
</feature>
<gene>
    <name evidence="2" type="ORF">MELLADRAFT_123536</name>
</gene>